<comment type="caution">
    <text evidence="2">The sequence shown here is derived from an EMBL/GenBank/DDBJ whole genome shotgun (WGS) entry which is preliminary data.</text>
</comment>
<dbReference type="RefSeq" id="WP_135877582.1">
    <property type="nucleotide sequence ID" value="NZ_SRSO01000017.1"/>
</dbReference>
<dbReference type="SUPFAM" id="SSF141072">
    <property type="entry name" value="CalX-like"/>
    <property type="match status" value="1"/>
</dbReference>
<protein>
    <recommendedName>
        <fullName evidence="4">SbsA Ig-like domain-containing protein</fullName>
    </recommendedName>
</protein>
<dbReference type="Proteomes" id="UP000307602">
    <property type="component" value="Unassembled WGS sequence"/>
</dbReference>
<dbReference type="AlphaFoldDB" id="A0A4S1DVZ5"/>
<dbReference type="Gene3D" id="2.60.40.2030">
    <property type="match status" value="1"/>
</dbReference>
<evidence type="ECO:0000313" key="2">
    <source>
        <dbReference type="EMBL" id="TGV02045.1"/>
    </source>
</evidence>
<dbReference type="EMBL" id="SRSO01000017">
    <property type="protein sequence ID" value="TGV02045.1"/>
    <property type="molecule type" value="Genomic_DNA"/>
</dbReference>
<keyword evidence="1" id="KW-0732">Signal</keyword>
<organism evidence="2 3">
    <name type="scientific">Flavivirga rizhaonensis</name>
    <dbReference type="NCBI Taxonomy" id="2559571"/>
    <lineage>
        <taxon>Bacteria</taxon>
        <taxon>Pseudomonadati</taxon>
        <taxon>Bacteroidota</taxon>
        <taxon>Flavobacteriia</taxon>
        <taxon>Flavobacteriales</taxon>
        <taxon>Flavobacteriaceae</taxon>
        <taxon>Flavivirga</taxon>
    </lineage>
</organism>
<accession>A0A4S1DVZ5</accession>
<dbReference type="OrthoDB" id="1359955at2"/>
<evidence type="ECO:0008006" key="4">
    <source>
        <dbReference type="Google" id="ProtNLM"/>
    </source>
</evidence>
<name>A0A4S1DVZ5_9FLAO</name>
<gene>
    <name evidence="2" type="ORF">EM932_12755</name>
</gene>
<dbReference type="InterPro" id="IPR038081">
    <property type="entry name" value="CalX-like_sf"/>
</dbReference>
<proteinExistence type="predicted"/>
<sequence>MKNIIYILSLLVISTCFLGCDENDLSPVIDESAKPSVSATSSVTSISESGSPTFTVTINFDKPIKTTTSFIATQIGGSASENDFSASSAVVPAYAKSATMDITINDDIFVEGSESVDLQISAPGISDSYEVIGTPTVSFNIENSVSNDFIFKMDWDAIYTDSDGDEHHLCDYDFDIEIYDAADDVVAASYSSCPEEIRLSPGDLPDGDYSLTPTFWSSTGAVPPAEPINIPAILTFAKPGVALETIDLTGTWDTETGGFQQSNPNASLFKYTLTISGSSYIVTDSDTGTIVFQG</sequence>
<keyword evidence="3" id="KW-1185">Reference proteome</keyword>
<reference evidence="2 3" key="1">
    <citation type="submission" date="2019-04" db="EMBL/GenBank/DDBJ databases">
        <authorList>
            <person name="Liu A."/>
        </authorList>
    </citation>
    <scope>NUCLEOTIDE SEQUENCE [LARGE SCALE GENOMIC DNA]</scope>
    <source>
        <strain evidence="2 3">RZ03</strain>
    </source>
</reference>
<feature type="chain" id="PRO_5021014149" description="SbsA Ig-like domain-containing protein" evidence="1">
    <location>
        <begin position="19"/>
        <end position="294"/>
    </location>
</feature>
<evidence type="ECO:0000256" key="1">
    <source>
        <dbReference type="SAM" id="SignalP"/>
    </source>
</evidence>
<evidence type="ECO:0000313" key="3">
    <source>
        <dbReference type="Proteomes" id="UP000307602"/>
    </source>
</evidence>
<feature type="signal peptide" evidence="1">
    <location>
        <begin position="1"/>
        <end position="18"/>
    </location>
</feature>